<keyword evidence="3 12" id="KW-0813">Transport</keyword>
<keyword evidence="9" id="KW-0472">Membrane</keyword>
<evidence type="ECO:0000256" key="2">
    <source>
        <dbReference type="ARBA" id="ARBA00007193"/>
    </source>
</evidence>
<dbReference type="PANTHER" id="PTHR11690">
    <property type="entry name" value="AMILORIDE-SENSITIVE SODIUM CHANNEL-RELATED"/>
    <property type="match status" value="1"/>
</dbReference>
<dbReference type="OrthoDB" id="6423739at2759"/>
<keyword evidence="5 12" id="KW-0812">Transmembrane</keyword>
<proteinExistence type="inferred from homology"/>
<dbReference type="PANTHER" id="PTHR11690:SF248">
    <property type="entry name" value="PICKPOCKET 17, ISOFORM A"/>
    <property type="match status" value="1"/>
</dbReference>
<evidence type="ECO:0000256" key="3">
    <source>
        <dbReference type="ARBA" id="ARBA00022448"/>
    </source>
</evidence>
<evidence type="ECO:0000313" key="14">
    <source>
        <dbReference type="Proteomes" id="UP000887013"/>
    </source>
</evidence>
<comment type="caution">
    <text evidence="13">The sequence shown here is derived from an EMBL/GenBank/DDBJ whole genome shotgun (WGS) entry which is preliminary data.</text>
</comment>
<reference evidence="13" key="1">
    <citation type="submission" date="2020-08" db="EMBL/GenBank/DDBJ databases">
        <title>Multicomponent nature underlies the extraordinary mechanical properties of spider dragline silk.</title>
        <authorList>
            <person name="Kono N."/>
            <person name="Nakamura H."/>
            <person name="Mori M."/>
            <person name="Yoshida Y."/>
            <person name="Ohtoshi R."/>
            <person name="Malay A.D."/>
            <person name="Moran D.A.P."/>
            <person name="Tomita M."/>
            <person name="Numata K."/>
            <person name="Arakawa K."/>
        </authorList>
    </citation>
    <scope>NUCLEOTIDE SEQUENCE</scope>
</reference>
<dbReference type="Proteomes" id="UP000887013">
    <property type="component" value="Unassembled WGS sequence"/>
</dbReference>
<evidence type="ECO:0000313" key="13">
    <source>
        <dbReference type="EMBL" id="GFS81045.1"/>
    </source>
</evidence>
<protein>
    <submittedName>
        <fullName evidence="13">Uncharacterized protein</fullName>
    </submittedName>
</protein>
<dbReference type="EMBL" id="BMAW01051555">
    <property type="protein sequence ID" value="GFS81045.1"/>
    <property type="molecule type" value="Genomic_DNA"/>
</dbReference>
<keyword evidence="10 12" id="KW-0739">Sodium transport</keyword>
<evidence type="ECO:0000256" key="9">
    <source>
        <dbReference type="ARBA" id="ARBA00023136"/>
    </source>
</evidence>
<comment type="similarity">
    <text evidence="2 12">Belongs to the amiloride-sensitive sodium channel (TC 1.A.6) family.</text>
</comment>
<dbReference type="AlphaFoldDB" id="A0A8X6MW40"/>
<evidence type="ECO:0000256" key="12">
    <source>
        <dbReference type="RuleBase" id="RU000679"/>
    </source>
</evidence>
<comment type="subcellular location">
    <subcellularLocation>
        <location evidence="1">Membrane</location>
        <topology evidence="1">Multi-pass membrane protein</topology>
    </subcellularLocation>
</comment>
<evidence type="ECO:0000256" key="5">
    <source>
        <dbReference type="ARBA" id="ARBA00022692"/>
    </source>
</evidence>
<organism evidence="13 14">
    <name type="scientific">Nephila pilipes</name>
    <name type="common">Giant wood spider</name>
    <name type="synonym">Nephila maculata</name>
    <dbReference type="NCBI Taxonomy" id="299642"/>
    <lineage>
        <taxon>Eukaryota</taxon>
        <taxon>Metazoa</taxon>
        <taxon>Ecdysozoa</taxon>
        <taxon>Arthropoda</taxon>
        <taxon>Chelicerata</taxon>
        <taxon>Arachnida</taxon>
        <taxon>Araneae</taxon>
        <taxon>Araneomorphae</taxon>
        <taxon>Entelegynae</taxon>
        <taxon>Araneoidea</taxon>
        <taxon>Nephilidae</taxon>
        <taxon>Nephila</taxon>
    </lineage>
</organism>
<keyword evidence="8 12" id="KW-0406">Ion transport</keyword>
<dbReference type="Pfam" id="PF00858">
    <property type="entry name" value="ASC"/>
    <property type="match status" value="1"/>
</dbReference>
<dbReference type="GO" id="GO:0005886">
    <property type="term" value="C:plasma membrane"/>
    <property type="evidence" value="ECO:0007669"/>
    <property type="project" value="TreeGrafter"/>
</dbReference>
<evidence type="ECO:0000256" key="11">
    <source>
        <dbReference type="ARBA" id="ARBA00023303"/>
    </source>
</evidence>
<evidence type="ECO:0000256" key="4">
    <source>
        <dbReference type="ARBA" id="ARBA00022461"/>
    </source>
</evidence>
<dbReference type="InterPro" id="IPR001873">
    <property type="entry name" value="ENaC"/>
</dbReference>
<dbReference type="GO" id="GO:0015280">
    <property type="term" value="F:ligand-gated sodium channel activity"/>
    <property type="evidence" value="ECO:0007669"/>
    <property type="project" value="TreeGrafter"/>
</dbReference>
<sequence length="237" mass="28001">MKIIMSEVGKRNIWKMLFTGKLLKSVIFIVCVACFSWQSADFFQLYFTYPTATNIDLSFPEVLIIPAVTICNSNPVSRWRFCDKNPHLCQKPNNLTEICLKHPYLCKYDISNIVIPKLGYYASYFGKEVKDALMEIYTHDIIKDGALYWSWESPYEVKRRRLIRTPQLIQVRLPTYERARIYEDSRGLHQYSLDNANARCRTMVMWNFFNAAGLRKWISAKTEPNRRMSNDSRLFQF</sequence>
<evidence type="ECO:0000256" key="10">
    <source>
        <dbReference type="ARBA" id="ARBA00023201"/>
    </source>
</evidence>
<evidence type="ECO:0000256" key="8">
    <source>
        <dbReference type="ARBA" id="ARBA00023065"/>
    </source>
</evidence>
<keyword evidence="4 12" id="KW-0894">Sodium channel</keyword>
<gene>
    <name evidence="13" type="primary">AVEN_224133_1</name>
    <name evidence="13" type="ORF">NPIL_692631</name>
</gene>
<evidence type="ECO:0000256" key="1">
    <source>
        <dbReference type="ARBA" id="ARBA00004141"/>
    </source>
</evidence>
<name>A0A8X6MW40_NEPPI</name>
<accession>A0A8X6MW40</accession>
<keyword evidence="6" id="KW-1133">Transmembrane helix</keyword>
<keyword evidence="7" id="KW-0915">Sodium</keyword>
<keyword evidence="14" id="KW-1185">Reference proteome</keyword>
<evidence type="ECO:0000256" key="6">
    <source>
        <dbReference type="ARBA" id="ARBA00022989"/>
    </source>
</evidence>
<keyword evidence="11 12" id="KW-0407">Ion channel</keyword>
<evidence type="ECO:0000256" key="7">
    <source>
        <dbReference type="ARBA" id="ARBA00023053"/>
    </source>
</evidence>